<comment type="caution">
    <text evidence="11">The sequence shown here is derived from an EMBL/GenBank/DDBJ whole genome shotgun (WGS) entry which is preliminary data.</text>
</comment>
<evidence type="ECO:0000256" key="7">
    <source>
        <dbReference type="ARBA" id="ARBA00023244"/>
    </source>
</evidence>
<keyword evidence="7" id="KW-0627">Porphyrin biosynthesis</keyword>
<evidence type="ECO:0000256" key="10">
    <source>
        <dbReference type="RuleBase" id="RU004161"/>
    </source>
</evidence>
<comment type="similarity">
    <text evidence="2 10">Belongs to the ALAD family.</text>
</comment>
<evidence type="ECO:0000256" key="5">
    <source>
        <dbReference type="ARBA" id="ARBA00023133"/>
    </source>
</evidence>
<dbReference type="PRINTS" id="PR00144">
    <property type="entry name" value="DALDHYDRTASE"/>
</dbReference>
<proteinExistence type="inferred from homology"/>
<dbReference type="Proteomes" id="UP001589645">
    <property type="component" value="Unassembled WGS sequence"/>
</dbReference>
<keyword evidence="6" id="KW-0456">Lyase</keyword>
<comment type="pathway">
    <text evidence="1">Porphyrin-containing compound metabolism; protoporphyrin-IX biosynthesis; coproporphyrinogen-III from 5-aminolevulinate: step 1/4.</text>
</comment>
<organism evidence="11 12">
    <name type="scientific">Vibrio olivae</name>
    <dbReference type="NCBI Taxonomy" id="1243002"/>
    <lineage>
        <taxon>Bacteria</taxon>
        <taxon>Pseudomonadati</taxon>
        <taxon>Pseudomonadota</taxon>
        <taxon>Gammaproteobacteria</taxon>
        <taxon>Vibrionales</taxon>
        <taxon>Vibrionaceae</taxon>
        <taxon>Vibrio</taxon>
    </lineage>
</organism>
<evidence type="ECO:0000256" key="6">
    <source>
        <dbReference type="ARBA" id="ARBA00023239"/>
    </source>
</evidence>
<evidence type="ECO:0000256" key="8">
    <source>
        <dbReference type="ARBA" id="ARBA00032837"/>
    </source>
</evidence>
<evidence type="ECO:0000313" key="11">
    <source>
        <dbReference type="EMBL" id="MFB9135325.1"/>
    </source>
</evidence>
<name>A0ABV5HN01_9VIBR</name>
<dbReference type="Gene3D" id="3.20.20.70">
    <property type="entry name" value="Aldolase class I"/>
    <property type="match status" value="1"/>
</dbReference>
<keyword evidence="12" id="KW-1185">Reference proteome</keyword>
<dbReference type="Pfam" id="PF00490">
    <property type="entry name" value="ALAD"/>
    <property type="match status" value="1"/>
</dbReference>
<protein>
    <recommendedName>
        <fullName evidence="4">Delta-aminolevulinic acid dehydratase</fullName>
        <ecNumber evidence="3">4.2.1.24</ecNumber>
    </recommendedName>
    <alternativeName>
        <fullName evidence="8">Porphobilinogen synthase</fullName>
    </alternativeName>
</protein>
<comment type="catalytic activity">
    <reaction evidence="9">
        <text>2 5-aminolevulinate = porphobilinogen + 2 H2O + H(+)</text>
        <dbReference type="Rhea" id="RHEA:24064"/>
        <dbReference type="ChEBI" id="CHEBI:15377"/>
        <dbReference type="ChEBI" id="CHEBI:15378"/>
        <dbReference type="ChEBI" id="CHEBI:58126"/>
        <dbReference type="ChEBI" id="CHEBI:356416"/>
        <dbReference type="EC" id="4.2.1.24"/>
    </reaction>
</comment>
<evidence type="ECO:0000256" key="4">
    <source>
        <dbReference type="ARBA" id="ARBA00020771"/>
    </source>
</evidence>
<dbReference type="InterPro" id="IPR001731">
    <property type="entry name" value="ALAD"/>
</dbReference>
<sequence length="87" mass="9834">MPKIQTHFCPKMIQELNQLCSETPPPFAAYKVSGEYADIKFAALTSDERKDMFKTLTGFKRAGAELIVTDYAKQIAQWLAGQNSEFK</sequence>
<evidence type="ECO:0000256" key="1">
    <source>
        <dbReference type="ARBA" id="ARBA00004694"/>
    </source>
</evidence>
<accession>A0ABV5HN01</accession>
<reference evidence="11 12" key="1">
    <citation type="submission" date="2024-09" db="EMBL/GenBank/DDBJ databases">
        <authorList>
            <person name="Sun Q."/>
            <person name="Mori K."/>
        </authorList>
    </citation>
    <scope>NUCLEOTIDE SEQUENCE [LARGE SCALE GENOMIC DNA]</scope>
    <source>
        <strain evidence="11 12">CECT 8064</strain>
    </source>
</reference>
<dbReference type="EMBL" id="JBHMEP010000002">
    <property type="protein sequence ID" value="MFB9135325.1"/>
    <property type="molecule type" value="Genomic_DNA"/>
</dbReference>
<evidence type="ECO:0000256" key="9">
    <source>
        <dbReference type="ARBA" id="ARBA00047651"/>
    </source>
</evidence>
<dbReference type="EC" id="4.2.1.24" evidence="3"/>
<dbReference type="SUPFAM" id="SSF51569">
    <property type="entry name" value="Aldolase"/>
    <property type="match status" value="1"/>
</dbReference>
<evidence type="ECO:0000256" key="3">
    <source>
        <dbReference type="ARBA" id="ARBA00012053"/>
    </source>
</evidence>
<gene>
    <name evidence="11" type="ORF">ACFFUV_10160</name>
</gene>
<dbReference type="RefSeq" id="WP_390192070.1">
    <property type="nucleotide sequence ID" value="NZ_JBHMEP010000002.1"/>
</dbReference>
<dbReference type="InterPro" id="IPR013785">
    <property type="entry name" value="Aldolase_TIM"/>
</dbReference>
<evidence type="ECO:0000313" key="12">
    <source>
        <dbReference type="Proteomes" id="UP001589645"/>
    </source>
</evidence>
<keyword evidence="5" id="KW-0350">Heme biosynthesis</keyword>
<evidence type="ECO:0000256" key="2">
    <source>
        <dbReference type="ARBA" id="ARBA00008055"/>
    </source>
</evidence>